<feature type="active site" description="Nucleophile" evidence="4">
    <location>
        <position position="65"/>
    </location>
</feature>
<reference evidence="6 7" key="1">
    <citation type="journal article" date="2017" name="Int J Environ Stud">
        <title>Does the Miocene-Pliocene relict legume Oxytropis triphylla form nitrogen-fixing nodules with a combination of bacterial strains?</title>
        <authorList>
            <person name="Safronova V."/>
            <person name="Belimov A."/>
            <person name="Sazanova A."/>
            <person name="Kuznetsova I."/>
            <person name="Popova J."/>
            <person name="Andronov E."/>
            <person name="Verkhozina A."/>
            <person name="Tikhonovich I."/>
        </authorList>
    </citation>
    <scope>NUCLEOTIDE SEQUENCE [LARGE SCALE GENOMIC DNA]</scope>
    <source>
        <strain evidence="6 7">Tri-38</strain>
    </source>
</reference>
<accession>A0A2N9VRP5</accession>
<dbReference type="PANTHER" id="PTHR14226:SF29">
    <property type="entry name" value="NEUROPATHY TARGET ESTERASE SWS"/>
    <property type="match status" value="1"/>
</dbReference>
<feature type="active site" description="Proton acceptor" evidence="4">
    <location>
        <position position="193"/>
    </location>
</feature>
<comment type="caution">
    <text evidence="6">The sequence shown here is derived from an EMBL/GenBank/DDBJ whole genome shotgun (WGS) entry which is preliminary data.</text>
</comment>
<dbReference type="GO" id="GO:0016042">
    <property type="term" value="P:lipid catabolic process"/>
    <property type="evidence" value="ECO:0007669"/>
    <property type="project" value="UniProtKB-UniRule"/>
</dbReference>
<dbReference type="Gene3D" id="3.40.1090.10">
    <property type="entry name" value="Cytosolic phospholipase A2 catalytic domain"/>
    <property type="match status" value="2"/>
</dbReference>
<dbReference type="PROSITE" id="PS51635">
    <property type="entry name" value="PNPLA"/>
    <property type="match status" value="1"/>
</dbReference>
<feature type="short sequence motif" description="GXGXXG" evidence="4">
    <location>
        <begin position="36"/>
        <end position="41"/>
    </location>
</feature>
<name>A0A2N9VRP5_9HYPH</name>
<dbReference type="Pfam" id="PF01734">
    <property type="entry name" value="Patatin"/>
    <property type="match status" value="1"/>
</dbReference>
<evidence type="ECO:0000256" key="1">
    <source>
        <dbReference type="ARBA" id="ARBA00022801"/>
    </source>
</evidence>
<sequence length="306" mass="32627">MIEGNVMVARDLAEGNGSAGAASAAGGPTFAIAFGGGGARGLAHINVIEALDELGITPTAISGSSIGAIMGAGMAAGMSGRDIREYAVATLSRRAEIAARLWRLRPASFGEMFGGGIRLSQFNIERVLRNFLPDRIPDSFEELRIPLSVTATDFYGQQEVPIADGDLFSAIAASAAIPALFRPVRRDDRILIDGGIYNPVPFDHLKNKAQFVIAIDVVGGPEGDIGKFPSSIDAMFGASQLMMQSIIATRLRTDPPAIFLRPSVARFGVLDFLRVEQVLRESAGIKDELKRAVDAAITYVEHRELE</sequence>
<keyword evidence="3 4" id="KW-0443">Lipid metabolism</keyword>
<feature type="domain" description="PNPLA" evidence="5">
    <location>
        <begin position="32"/>
        <end position="206"/>
    </location>
</feature>
<dbReference type="InterPro" id="IPR050301">
    <property type="entry name" value="NTE"/>
</dbReference>
<keyword evidence="7" id="KW-1185">Reference proteome</keyword>
<dbReference type="PANTHER" id="PTHR14226">
    <property type="entry name" value="NEUROPATHY TARGET ESTERASE/SWISS CHEESE D.MELANOGASTER"/>
    <property type="match status" value="1"/>
</dbReference>
<evidence type="ECO:0000256" key="2">
    <source>
        <dbReference type="ARBA" id="ARBA00022963"/>
    </source>
</evidence>
<keyword evidence="2 4" id="KW-0442">Lipid degradation</keyword>
<dbReference type="InterPro" id="IPR016035">
    <property type="entry name" value="Acyl_Trfase/lysoPLipase"/>
</dbReference>
<gene>
    <name evidence="6" type="ORF">B5P45_24330</name>
</gene>
<dbReference type="GO" id="GO:0016787">
    <property type="term" value="F:hydrolase activity"/>
    <property type="evidence" value="ECO:0007669"/>
    <property type="project" value="UniProtKB-UniRule"/>
</dbReference>
<evidence type="ECO:0000313" key="6">
    <source>
        <dbReference type="EMBL" id="PIO42163.1"/>
    </source>
</evidence>
<feature type="short sequence motif" description="DGA/G" evidence="4">
    <location>
        <begin position="193"/>
        <end position="195"/>
    </location>
</feature>
<evidence type="ECO:0000313" key="7">
    <source>
        <dbReference type="Proteomes" id="UP000232163"/>
    </source>
</evidence>
<evidence type="ECO:0000259" key="5">
    <source>
        <dbReference type="PROSITE" id="PS51635"/>
    </source>
</evidence>
<dbReference type="EMBL" id="MZMT01000053">
    <property type="protein sequence ID" value="PIO42163.1"/>
    <property type="molecule type" value="Genomic_DNA"/>
</dbReference>
<proteinExistence type="predicted"/>
<evidence type="ECO:0000256" key="3">
    <source>
        <dbReference type="ARBA" id="ARBA00023098"/>
    </source>
</evidence>
<protein>
    <submittedName>
        <fullName evidence="6">Patatin</fullName>
    </submittedName>
</protein>
<dbReference type="SUPFAM" id="SSF52151">
    <property type="entry name" value="FabD/lysophospholipase-like"/>
    <property type="match status" value="1"/>
</dbReference>
<dbReference type="InterPro" id="IPR002641">
    <property type="entry name" value="PNPLA_dom"/>
</dbReference>
<organism evidence="6 7">
    <name type="scientific">Phyllobacterium zundukense</name>
    <dbReference type="NCBI Taxonomy" id="1867719"/>
    <lineage>
        <taxon>Bacteria</taxon>
        <taxon>Pseudomonadati</taxon>
        <taxon>Pseudomonadota</taxon>
        <taxon>Alphaproteobacteria</taxon>
        <taxon>Hyphomicrobiales</taxon>
        <taxon>Phyllobacteriaceae</taxon>
        <taxon>Phyllobacterium</taxon>
    </lineage>
</organism>
<keyword evidence="1 4" id="KW-0378">Hydrolase</keyword>
<dbReference type="Proteomes" id="UP000232163">
    <property type="component" value="Unassembled WGS sequence"/>
</dbReference>
<dbReference type="AlphaFoldDB" id="A0A2N9VRP5"/>
<feature type="short sequence motif" description="GXSXG" evidence="4">
    <location>
        <begin position="63"/>
        <end position="67"/>
    </location>
</feature>
<evidence type="ECO:0000256" key="4">
    <source>
        <dbReference type="PROSITE-ProRule" id="PRU01161"/>
    </source>
</evidence>